<evidence type="ECO:0000313" key="2">
    <source>
        <dbReference type="EMBL" id="EIJ88499.1"/>
    </source>
</evidence>
<dbReference type="InterPro" id="IPR001163">
    <property type="entry name" value="Sm_dom_euk/arc"/>
</dbReference>
<proteinExistence type="predicted"/>
<dbReference type="SUPFAM" id="SSF50182">
    <property type="entry name" value="Sm-like ribonucleoproteins"/>
    <property type="match status" value="1"/>
</dbReference>
<dbReference type="HOGENOM" id="CLU_2868176_0_0_1"/>
<dbReference type="OMA" id="ILPRENH"/>
<dbReference type="VEuPathDB" id="MicrosporidiaDB:NEQG_01189"/>
<dbReference type="AlphaFoldDB" id="I3EH02"/>
<feature type="domain" description="Sm" evidence="1">
    <location>
        <begin position="4"/>
        <end position="43"/>
    </location>
</feature>
<dbReference type="OrthoDB" id="10360792at2759"/>
<dbReference type="Gene3D" id="2.30.30.100">
    <property type="match status" value="1"/>
</dbReference>
<protein>
    <recommendedName>
        <fullName evidence="1">Sm domain-containing protein</fullName>
    </recommendedName>
</protein>
<sequence>MYKELLNCINKTITIAVKHNEVTEITGELLGIDEHLNIIIRSNQNITLYYTRYIIEYILPIHNT</sequence>
<reference evidence="2" key="1">
    <citation type="submission" date="2011-01" db="EMBL/GenBank/DDBJ databases">
        <title>The Genome Sequence of Nematocida parisii strain ERTm3.</title>
        <authorList>
            <consortium name="The Broad Institute Genome Sequencing Platform"/>
            <consortium name="The Broad Institute Genome Sequencing Center for Infectious Disease"/>
            <person name="Cuomo C."/>
            <person name="Troemel E."/>
            <person name="Young S.K."/>
            <person name="Zeng Q."/>
            <person name="Gargeya S."/>
            <person name="Fitzgerald M."/>
            <person name="Haas B."/>
            <person name="Abouelleil A."/>
            <person name="Alvarado L."/>
            <person name="Arachchi H.M."/>
            <person name="Berlin A."/>
            <person name="Chapman S.B."/>
            <person name="Gearin G."/>
            <person name="Goldberg J."/>
            <person name="Griggs A."/>
            <person name="Gujja S."/>
            <person name="Hansen M."/>
            <person name="Heiman D."/>
            <person name="Howarth C."/>
            <person name="Larimer J."/>
            <person name="Lui A."/>
            <person name="MacDonald P.J.P."/>
            <person name="McCowen C."/>
            <person name="Montmayeur A."/>
            <person name="Murphy C."/>
            <person name="Neiman D."/>
            <person name="Pearson M."/>
            <person name="Priest M."/>
            <person name="Roberts A."/>
            <person name="Saif S."/>
            <person name="Shea T."/>
            <person name="Sisk P."/>
            <person name="Stolte C."/>
            <person name="Sykes S."/>
            <person name="Wortman J."/>
            <person name="Nusbaum C."/>
            <person name="Birren B."/>
        </authorList>
    </citation>
    <scope>NUCLEOTIDE SEQUENCE</scope>
    <source>
        <strain evidence="2">ERTm3</strain>
    </source>
</reference>
<evidence type="ECO:0000313" key="3">
    <source>
        <dbReference type="Proteomes" id="UP000002872"/>
    </source>
</evidence>
<dbReference type="InterPro" id="IPR010920">
    <property type="entry name" value="LSM_dom_sf"/>
</dbReference>
<dbReference type="EMBL" id="GL870878">
    <property type="protein sequence ID" value="EIJ88499.1"/>
    <property type="molecule type" value="Genomic_DNA"/>
</dbReference>
<dbReference type="Proteomes" id="UP000002872">
    <property type="component" value="Unassembled WGS sequence"/>
</dbReference>
<name>I3EH02_NEMP3</name>
<evidence type="ECO:0000259" key="1">
    <source>
        <dbReference type="Pfam" id="PF01423"/>
    </source>
</evidence>
<gene>
    <name evidence="2" type="ORF">NEQG_01189</name>
</gene>
<dbReference type="GO" id="GO:0032991">
    <property type="term" value="C:protein-containing complex"/>
    <property type="evidence" value="ECO:0007669"/>
    <property type="project" value="UniProtKB-ARBA"/>
</dbReference>
<dbReference type="InParanoid" id="I3EH02"/>
<keyword evidence="3" id="KW-1185">Reference proteome</keyword>
<dbReference type="Pfam" id="PF01423">
    <property type="entry name" value="LSM"/>
    <property type="match status" value="1"/>
</dbReference>
<accession>I3EH02</accession>
<organism evidence="2 3">
    <name type="scientific">Nematocida parisii (strain ERTm3)</name>
    <name type="common">Nematode killer fungus</name>
    <dbReference type="NCBI Taxonomy" id="935791"/>
    <lineage>
        <taxon>Eukaryota</taxon>
        <taxon>Fungi</taxon>
        <taxon>Fungi incertae sedis</taxon>
        <taxon>Microsporidia</taxon>
        <taxon>Nematocida</taxon>
    </lineage>
</organism>